<dbReference type="InParanoid" id="H1YX89"/>
<comment type="catalytic activity">
    <reaction evidence="1">
        <text>ATP + protein L-histidine = ADP + protein N-phospho-L-histidine.</text>
        <dbReference type="EC" id="2.7.13.3"/>
    </reaction>
</comment>
<dbReference type="SUPFAM" id="SSF55781">
    <property type="entry name" value="GAF domain-like"/>
    <property type="match status" value="1"/>
</dbReference>
<keyword evidence="5" id="KW-0418">Kinase</keyword>
<dbReference type="Gene3D" id="1.10.10.10">
    <property type="entry name" value="Winged helix-like DNA-binding domain superfamily/Winged helix DNA-binding domain"/>
    <property type="match status" value="1"/>
</dbReference>
<dbReference type="STRING" id="937775.Metlim_1791"/>
<dbReference type="GO" id="GO:0004673">
    <property type="term" value="F:protein histidine kinase activity"/>
    <property type="evidence" value="ECO:0007669"/>
    <property type="project" value="UniProtKB-EC"/>
</dbReference>
<keyword evidence="3" id="KW-0597">Phosphoprotein</keyword>
<dbReference type="Pfam" id="PF08447">
    <property type="entry name" value="PAS_3"/>
    <property type="match status" value="2"/>
</dbReference>
<organism evidence="11 12">
    <name type="scientific">Methanoplanus limicola DSM 2279</name>
    <dbReference type="NCBI Taxonomy" id="937775"/>
    <lineage>
        <taxon>Archaea</taxon>
        <taxon>Methanobacteriati</taxon>
        <taxon>Methanobacteriota</taxon>
        <taxon>Stenosarchaea group</taxon>
        <taxon>Methanomicrobia</taxon>
        <taxon>Methanomicrobiales</taxon>
        <taxon>Methanomicrobiaceae</taxon>
        <taxon>Methanoplanus</taxon>
    </lineage>
</organism>
<dbReference type="SUPFAM" id="SSF46785">
    <property type="entry name" value="Winged helix' DNA-binding domain"/>
    <property type="match status" value="1"/>
</dbReference>
<name>H1YX89_9EURY</name>
<dbReference type="Pfam" id="PF08448">
    <property type="entry name" value="PAS_4"/>
    <property type="match status" value="1"/>
</dbReference>
<dbReference type="PANTHER" id="PTHR43304:SF1">
    <property type="entry name" value="PAC DOMAIN-CONTAINING PROTEIN"/>
    <property type="match status" value="1"/>
</dbReference>
<sequence>MKNDDDEIYLILDILESNPDGVIIKDIASELNLNRDTIARHLRVLLMKGDVEIKQIGPAKIYYKSKRVPSSVLKNFCPHPQVYFNKLMRVCEVNIEFRQLAGPVPEVIVGKKPDELGIELLLDETIELHYKNALNGRKIVKYLYTLLNGNNYYFKAVLLPVVLEDGRAGLCLILIDKTASVDSKTINEKSEDFYRAIVEDQTEYICRVLPDGTFTYANRAYCEMRGKNPDELIGRKFLPLNLNKIISDNLSEFTADNPVVTEEIQVVLPKGEISWQQWKIRGIFDENQKLTEFQMAGRDFTELKRAEEQIKMYHSNLEILVRERTNELQAINRELIEEISERKETEERLNLAIEGSKYVFWDWNLITDKVVFGRKLTEMLGISHKDMGDNIDLWAARVHPEDLDHVIQSQKDHFSGLNDYYEAEYRMRHRDGYYVWMYAIGKVSSRSSDGTPIRMSGLQSDISEKIQIKKDFELQKLLLNSLAQVSGLKEAAELCLKNAIKYTGLNSGCFYIYDGDNDKFSFLSSYGLDNGETECLTNIESHPEINLKYSGAEPQYISIKNPLTNDNASHGLNDYKSVAIVPVKYNNILAGIFCLFSKEFDNIPDSTRNTLESASEILNGTLLRIKTDDEMEKTQKHLAFALNIVNMAIFEINLKNEMMTFYYPVNRMIKGSDYRLKKVKIPWKISLHPEDYEKVTKAIEDHINGSVPYYRSTHRVISDDGSVTWYSNSGKIVEWDDKNRPLIISGVSADLTEEKMRRLIQE</sequence>
<dbReference type="Gene3D" id="3.30.450.20">
    <property type="entry name" value="PAS domain"/>
    <property type="match status" value="3"/>
</dbReference>
<dbReference type="EC" id="2.7.13.3" evidence="2"/>
<dbReference type="CDD" id="cd00130">
    <property type="entry name" value="PAS"/>
    <property type="match status" value="2"/>
</dbReference>
<dbReference type="SMART" id="SM00086">
    <property type="entry name" value="PAC"/>
    <property type="match status" value="3"/>
</dbReference>
<dbReference type="InterPro" id="IPR013655">
    <property type="entry name" value="PAS_fold_3"/>
</dbReference>
<evidence type="ECO:0000256" key="6">
    <source>
        <dbReference type="ARBA" id="ARBA00023015"/>
    </source>
</evidence>
<dbReference type="InterPro" id="IPR013656">
    <property type="entry name" value="PAS_4"/>
</dbReference>
<dbReference type="OrthoDB" id="115915at2157"/>
<evidence type="ECO:0000259" key="10">
    <source>
        <dbReference type="PROSITE" id="PS50113"/>
    </source>
</evidence>
<evidence type="ECO:0000259" key="9">
    <source>
        <dbReference type="PROSITE" id="PS50112"/>
    </source>
</evidence>
<dbReference type="RefSeq" id="WP_004077853.1">
    <property type="nucleotide sequence ID" value="NZ_CM001436.1"/>
</dbReference>
<keyword evidence="7" id="KW-0804">Transcription</keyword>
<dbReference type="InterPro" id="IPR000700">
    <property type="entry name" value="PAS-assoc_C"/>
</dbReference>
<dbReference type="EMBL" id="CM001436">
    <property type="protein sequence ID" value="EHQ35892.1"/>
    <property type="molecule type" value="Genomic_DNA"/>
</dbReference>
<evidence type="ECO:0000313" key="12">
    <source>
        <dbReference type="Proteomes" id="UP000005741"/>
    </source>
</evidence>
<keyword evidence="12" id="KW-1185">Reference proteome</keyword>
<evidence type="ECO:0000256" key="3">
    <source>
        <dbReference type="ARBA" id="ARBA00022553"/>
    </source>
</evidence>
<evidence type="ECO:0000256" key="4">
    <source>
        <dbReference type="ARBA" id="ARBA00022679"/>
    </source>
</evidence>
<dbReference type="InterPro" id="IPR036388">
    <property type="entry name" value="WH-like_DNA-bd_sf"/>
</dbReference>
<dbReference type="SUPFAM" id="SSF55785">
    <property type="entry name" value="PYP-like sensor domain (PAS domain)"/>
    <property type="match status" value="3"/>
</dbReference>
<gene>
    <name evidence="11" type="ORF">Metlim_1791</name>
</gene>
<dbReference type="InterPro" id="IPR029016">
    <property type="entry name" value="GAF-like_dom_sf"/>
</dbReference>
<feature type="domain" description="PAC" evidence="10">
    <location>
        <begin position="260"/>
        <end position="312"/>
    </location>
</feature>
<dbReference type="InterPro" id="IPR035965">
    <property type="entry name" value="PAS-like_dom_sf"/>
</dbReference>
<evidence type="ECO:0000256" key="2">
    <source>
        <dbReference type="ARBA" id="ARBA00012438"/>
    </source>
</evidence>
<evidence type="ECO:0000256" key="8">
    <source>
        <dbReference type="SAM" id="Coils"/>
    </source>
</evidence>
<dbReference type="HOGENOM" id="CLU_363566_0_0_2"/>
<evidence type="ECO:0000313" key="11">
    <source>
        <dbReference type="EMBL" id="EHQ35892.1"/>
    </source>
</evidence>
<dbReference type="Gene3D" id="3.30.450.40">
    <property type="match status" value="1"/>
</dbReference>
<evidence type="ECO:0000256" key="7">
    <source>
        <dbReference type="ARBA" id="ARBA00023163"/>
    </source>
</evidence>
<dbReference type="PROSITE" id="PS50113">
    <property type="entry name" value="PAC"/>
    <property type="match status" value="2"/>
</dbReference>
<accession>H1YX89</accession>
<keyword evidence="4" id="KW-0808">Transferase</keyword>
<protein>
    <recommendedName>
        <fullName evidence="2">histidine kinase</fullName>
        <ecNumber evidence="2">2.7.13.3</ecNumber>
    </recommendedName>
</protein>
<dbReference type="CDD" id="cd00090">
    <property type="entry name" value="HTH_ARSR"/>
    <property type="match status" value="1"/>
</dbReference>
<dbReference type="InterPro" id="IPR036390">
    <property type="entry name" value="WH_DNA-bd_sf"/>
</dbReference>
<dbReference type="Pfam" id="PF13426">
    <property type="entry name" value="PAS_9"/>
    <property type="match status" value="1"/>
</dbReference>
<dbReference type="NCBIfam" id="TIGR00229">
    <property type="entry name" value="sensory_box"/>
    <property type="match status" value="3"/>
</dbReference>
<dbReference type="PANTHER" id="PTHR43304">
    <property type="entry name" value="PHYTOCHROME-LIKE PROTEIN CPH1"/>
    <property type="match status" value="1"/>
</dbReference>
<keyword evidence="6" id="KW-0805">Transcription regulation</keyword>
<dbReference type="InterPro" id="IPR011991">
    <property type="entry name" value="ArsR-like_HTH"/>
</dbReference>
<dbReference type="SMART" id="SM00091">
    <property type="entry name" value="PAS"/>
    <property type="match status" value="2"/>
</dbReference>
<reference evidence="11 12" key="1">
    <citation type="submission" date="2011-10" db="EMBL/GenBank/DDBJ databases">
        <title>The Improved High-Quality Draft genome of Methanoplanus limicola DSM 2279.</title>
        <authorList>
            <consortium name="US DOE Joint Genome Institute (JGI-PGF)"/>
            <person name="Lucas S."/>
            <person name="Copeland A."/>
            <person name="Lapidus A."/>
            <person name="Glavina del Rio T."/>
            <person name="Dalin E."/>
            <person name="Tice H."/>
            <person name="Bruce D."/>
            <person name="Goodwin L."/>
            <person name="Pitluck S."/>
            <person name="Peters L."/>
            <person name="Mikhailova N."/>
            <person name="Lu M."/>
            <person name="Kyrpides N."/>
            <person name="Mavromatis K."/>
            <person name="Ivanova N."/>
            <person name="Markowitz V."/>
            <person name="Cheng J.-F."/>
            <person name="Hugenholtz P."/>
            <person name="Woyke T."/>
            <person name="Wu D."/>
            <person name="Wirth R."/>
            <person name="Brambilla E.-M."/>
            <person name="Klenk H.-P."/>
            <person name="Eisen J.A."/>
        </authorList>
    </citation>
    <scope>NUCLEOTIDE SEQUENCE [LARGE SCALE GENOMIC DNA]</scope>
    <source>
        <strain evidence="11 12">DSM 2279</strain>
    </source>
</reference>
<evidence type="ECO:0000256" key="5">
    <source>
        <dbReference type="ARBA" id="ARBA00022777"/>
    </source>
</evidence>
<keyword evidence="8" id="KW-0175">Coiled coil</keyword>
<feature type="domain" description="PAC" evidence="10">
    <location>
        <begin position="421"/>
        <end position="474"/>
    </location>
</feature>
<dbReference type="AlphaFoldDB" id="H1YX89"/>
<dbReference type="InterPro" id="IPR000014">
    <property type="entry name" value="PAS"/>
</dbReference>
<dbReference type="InterPro" id="IPR001610">
    <property type="entry name" value="PAC"/>
</dbReference>
<feature type="domain" description="PAS" evidence="9">
    <location>
        <begin position="190"/>
        <end position="238"/>
    </location>
</feature>
<dbReference type="Proteomes" id="UP000005741">
    <property type="component" value="Chromosome"/>
</dbReference>
<evidence type="ECO:0000256" key="1">
    <source>
        <dbReference type="ARBA" id="ARBA00000085"/>
    </source>
</evidence>
<dbReference type="PROSITE" id="PS50112">
    <property type="entry name" value="PAS"/>
    <property type="match status" value="1"/>
</dbReference>
<dbReference type="InterPro" id="IPR052162">
    <property type="entry name" value="Sensor_kinase/Photoreceptor"/>
</dbReference>
<proteinExistence type="predicted"/>
<feature type="coiled-coil region" evidence="8">
    <location>
        <begin position="303"/>
        <end position="348"/>
    </location>
</feature>